<dbReference type="EMBL" id="MFYX01000139">
    <property type="protein sequence ID" value="OGK00842.1"/>
    <property type="molecule type" value="Genomic_DNA"/>
</dbReference>
<evidence type="ECO:0000256" key="5">
    <source>
        <dbReference type="ARBA" id="ARBA00023004"/>
    </source>
</evidence>
<evidence type="ECO:0000256" key="6">
    <source>
        <dbReference type="ARBA" id="ARBA00023014"/>
    </source>
</evidence>
<keyword evidence="4" id="KW-0479">Metal-binding</keyword>
<dbReference type="GO" id="GO:0051539">
    <property type="term" value="F:4 iron, 4 sulfur cluster binding"/>
    <property type="evidence" value="ECO:0007669"/>
    <property type="project" value="UniProtKB-KW"/>
</dbReference>
<dbReference type="SFLD" id="SFLDG01083">
    <property type="entry name" value="Uncharacterised_Radical_SAM_Su"/>
    <property type="match status" value="1"/>
</dbReference>
<feature type="domain" description="Radical SAM core" evidence="7">
    <location>
        <begin position="18"/>
        <end position="250"/>
    </location>
</feature>
<comment type="cofactor">
    <cofactor evidence="1">
        <name>[4Fe-4S] cluster</name>
        <dbReference type="ChEBI" id="CHEBI:49883"/>
    </cofactor>
</comment>
<dbReference type="AlphaFoldDB" id="A0A1F7F2Q6"/>
<evidence type="ECO:0000259" key="7">
    <source>
        <dbReference type="PROSITE" id="PS51918"/>
    </source>
</evidence>
<evidence type="ECO:0000256" key="3">
    <source>
        <dbReference type="ARBA" id="ARBA00022691"/>
    </source>
</evidence>
<keyword evidence="6" id="KW-0411">Iron-sulfur</keyword>
<dbReference type="Proteomes" id="UP000179243">
    <property type="component" value="Unassembled WGS sequence"/>
</dbReference>
<dbReference type="InterPro" id="IPR040084">
    <property type="entry name" value="GTPase_Obg"/>
</dbReference>
<dbReference type="PANTHER" id="PTHR43787">
    <property type="entry name" value="FEMO COFACTOR BIOSYNTHESIS PROTEIN NIFB-RELATED"/>
    <property type="match status" value="1"/>
</dbReference>
<evidence type="ECO:0000313" key="9">
    <source>
        <dbReference type="Proteomes" id="UP000179243"/>
    </source>
</evidence>
<protein>
    <recommendedName>
        <fullName evidence="7">Radical SAM core domain-containing protein</fullName>
    </recommendedName>
</protein>
<keyword evidence="3" id="KW-0949">S-adenosyl-L-methionine</keyword>
<evidence type="ECO:0000256" key="4">
    <source>
        <dbReference type="ARBA" id="ARBA00022723"/>
    </source>
</evidence>
<organism evidence="8 9">
    <name type="scientific">Candidatus Raymondbacteria bacterium RIFOXYD12_FULL_49_13</name>
    <dbReference type="NCBI Taxonomy" id="1817890"/>
    <lineage>
        <taxon>Bacteria</taxon>
        <taxon>Raymondiibacteriota</taxon>
    </lineage>
</organism>
<evidence type="ECO:0000313" key="8">
    <source>
        <dbReference type="EMBL" id="OGK00842.1"/>
    </source>
</evidence>
<dbReference type="InterPro" id="IPR058240">
    <property type="entry name" value="rSAM_sf"/>
</dbReference>
<keyword evidence="2" id="KW-0004">4Fe-4S</keyword>
<dbReference type="GO" id="GO:0003824">
    <property type="term" value="F:catalytic activity"/>
    <property type="evidence" value="ECO:0007669"/>
    <property type="project" value="InterPro"/>
</dbReference>
<dbReference type="SUPFAM" id="SSF102114">
    <property type="entry name" value="Radical SAM enzymes"/>
    <property type="match status" value="1"/>
</dbReference>
<dbReference type="InterPro" id="IPR013785">
    <property type="entry name" value="Aldolase_TIM"/>
</dbReference>
<accession>A0A1F7F2Q6</accession>
<gene>
    <name evidence="8" type="ORF">A2519_07900</name>
</gene>
<dbReference type="PROSITE" id="PS51918">
    <property type="entry name" value="RADICAL_SAM"/>
    <property type="match status" value="1"/>
</dbReference>
<dbReference type="CDD" id="cd01335">
    <property type="entry name" value="Radical_SAM"/>
    <property type="match status" value="1"/>
</dbReference>
<dbReference type="GO" id="GO:0046872">
    <property type="term" value="F:metal ion binding"/>
    <property type="evidence" value="ECO:0007669"/>
    <property type="project" value="UniProtKB-KW"/>
</dbReference>
<evidence type="ECO:0000256" key="1">
    <source>
        <dbReference type="ARBA" id="ARBA00001966"/>
    </source>
</evidence>
<proteinExistence type="predicted"/>
<reference evidence="8 9" key="1">
    <citation type="journal article" date="2016" name="Nat. Commun.">
        <title>Thousands of microbial genomes shed light on interconnected biogeochemical processes in an aquifer system.</title>
        <authorList>
            <person name="Anantharaman K."/>
            <person name="Brown C.T."/>
            <person name="Hug L.A."/>
            <person name="Sharon I."/>
            <person name="Castelle C.J."/>
            <person name="Probst A.J."/>
            <person name="Thomas B.C."/>
            <person name="Singh A."/>
            <person name="Wilkins M.J."/>
            <person name="Karaoz U."/>
            <person name="Brodie E.L."/>
            <person name="Williams K.H."/>
            <person name="Hubbard S.S."/>
            <person name="Banfield J.F."/>
        </authorList>
    </citation>
    <scope>NUCLEOTIDE SEQUENCE [LARGE SCALE GENOMIC DNA]</scope>
</reference>
<comment type="caution">
    <text evidence="8">The sequence shown here is derived from an EMBL/GenBank/DDBJ whole genome shotgun (WGS) entry which is preliminary data.</text>
</comment>
<dbReference type="SFLD" id="SFLDS00029">
    <property type="entry name" value="Radical_SAM"/>
    <property type="match status" value="1"/>
</dbReference>
<name>A0A1F7F2Q6_UNCRA</name>
<dbReference type="Gene3D" id="3.20.20.70">
    <property type="entry name" value="Aldolase class I"/>
    <property type="match status" value="1"/>
</dbReference>
<dbReference type="Pfam" id="PF04055">
    <property type="entry name" value="Radical_SAM"/>
    <property type="match status" value="1"/>
</dbReference>
<keyword evidence="5" id="KW-0408">Iron</keyword>
<dbReference type="InterPro" id="IPR007197">
    <property type="entry name" value="rSAM"/>
</dbReference>
<sequence length="312" mass="34729">MHRQAFKYVYGPVPSRRLGRSLGVDLVPHKTCTYDCIYCQLGKTTKKTIMRREYVPLNQLLAEINQKLKTGCSPDYITLAGSGEPTLYAKIGELIDKLKKRTKKPVAVITNGSLLWDPAVQDALLQADLVIPSLDAGDADTFGYVNRPHGKIHFDKMVDGLIGFRKKYHKKLWLEVFLLSGITAIDAEVIKIAAISKEIAPDKIQLNTVARPPAEVFAVPVNELQMTKFAKRFGKNTEIIINFRRHTRLSGFTASSADVLNLISRRPCSLYDIANGLSIAHNEAVKILGHLEGKNLIETHLKGNSTFYVSAK</sequence>
<dbReference type="PANTHER" id="PTHR43787:SF11">
    <property type="entry name" value="UPF0026 PROTEIN SLR1464"/>
    <property type="match status" value="1"/>
</dbReference>
<evidence type="ECO:0000256" key="2">
    <source>
        <dbReference type="ARBA" id="ARBA00022485"/>
    </source>
</evidence>